<accession>A0ABN7S3F2</accession>
<dbReference type="Gene3D" id="2.30.29.30">
    <property type="entry name" value="Pleckstrin-homology domain (PH domain)/Phosphotyrosine-binding domain (PTB)"/>
    <property type="match status" value="1"/>
</dbReference>
<evidence type="ECO:0000256" key="1">
    <source>
        <dbReference type="SAM" id="MobiDB-lite"/>
    </source>
</evidence>
<feature type="region of interest" description="Disordered" evidence="1">
    <location>
        <begin position="62"/>
        <end position="88"/>
    </location>
</feature>
<dbReference type="Proteomes" id="UP001158576">
    <property type="component" value="Chromosome PAR"/>
</dbReference>
<name>A0ABN7S3F2_OIKDI</name>
<feature type="compositionally biased region" description="Acidic residues" evidence="1">
    <location>
        <begin position="77"/>
        <end position="86"/>
    </location>
</feature>
<feature type="compositionally biased region" description="Low complexity" evidence="1">
    <location>
        <begin position="62"/>
        <end position="76"/>
    </location>
</feature>
<evidence type="ECO:0000313" key="3">
    <source>
        <dbReference type="Proteomes" id="UP001158576"/>
    </source>
</evidence>
<reference evidence="2 3" key="1">
    <citation type="submission" date="2021-04" db="EMBL/GenBank/DDBJ databases">
        <authorList>
            <person name="Bliznina A."/>
        </authorList>
    </citation>
    <scope>NUCLEOTIDE SEQUENCE [LARGE SCALE GENOMIC DNA]</scope>
</reference>
<organism evidence="2 3">
    <name type="scientific">Oikopleura dioica</name>
    <name type="common">Tunicate</name>
    <dbReference type="NCBI Taxonomy" id="34765"/>
    <lineage>
        <taxon>Eukaryota</taxon>
        <taxon>Metazoa</taxon>
        <taxon>Chordata</taxon>
        <taxon>Tunicata</taxon>
        <taxon>Appendicularia</taxon>
        <taxon>Copelata</taxon>
        <taxon>Oikopleuridae</taxon>
        <taxon>Oikopleura</taxon>
    </lineage>
</organism>
<dbReference type="EMBL" id="OU015568">
    <property type="protein sequence ID" value="CAG5087856.1"/>
    <property type="molecule type" value="Genomic_DNA"/>
</dbReference>
<dbReference type="InterPro" id="IPR011993">
    <property type="entry name" value="PH-like_dom_sf"/>
</dbReference>
<dbReference type="InterPro" id="IPR039576">
    <property type="entry name" value="APBB1/2/3"/>
</dbReference>
<evidence type="ECO:0000313" key="2">
    <source>
        <dbReference type="EMBL" id="CAG5087856.1"/>
    </source>
</evidence>
<proteinExistence type="predicted"/>
<protein>
    <submittedName>
        <fullName evidence="2">Oidioi.mRNA.OKI2018_I69.PAR.g11649.t1.cds</fullName>
    </submittedName>
</protein>
<dbReference type="PANTHER" id="PTHR14058">
    <property type="entry name" value="AMYLOID BETA A4 PRECURSOR PROTEIN-BINDING FAMILY B"/>
    <property type="match status" value="1"/>
</dbReference>
<sequence length="442" mass="48987">MSSKSPWQPRVNVSDEQDALAKRCQSYSPIVSPWAIQSRLPSRSISTDFPQSSDKVFSFKSPASFCSSSSAGSTTADETDDLDSPFDDSGSTFMKEFQEAAAQLAELAKSAKIDEELNDKEDDCLEKLDCHSLGWVPVTKAKLREDAKKVLEASLDKVTGQTDGSVDGKPVRLGLYEENLRISMEGLTCLTIPRRNLKVWSVLADHLCIVYKNSISKDYECQIFSDEDSTRLLDFCDQLNAAINNLSLSKAVSMTSLVDEKSAENNFVIECAFCGYSAIDNSLKSDVREVHKIIYSLQNSADQVRATCTITPSSLEISRHNGLEVIQCRLRYVSFFALGVDPRFIGIVSILGPVASCYVLKIQPNACRVSSILQENIILRYQKAIEAKKIIDKNSARKDSAMLSKIVDLTPSRKSVNDMPVLSCPEKPISRWRSLLSLIKKS</sequence>
<keyword evidence="3" id="KW-1185">Reference proteome</keyword>
<dbReference type="PANTHER" id="PTHR14058:SF8">
    <property type="entry name" value="PROTEIN FE65 HOMOLOG"/>
    <property type="match status" value="1"/>
</dbReference>
<gene>
    <name evidence="2" type="ORF">OKIOD_LOCUS3207</name>
</gene>